<dbReference type="RefSeq" id="WP_096862720.1">
    <property type="nucleotide sequence ID" value="NZ_CP023668.1"/>
</dbReference>
<gene>
    <name evidence="1" type="ORF">CP520_01495</name>
</gene>
<dbReference type="REBASE" id="222339">
    <property type="entry name" value="MlaC4ORF1500P"/>
</dbReference>
<sequence>MEKLKRTKEHRWILQKNISSRDHVVPFLDAISDKTKSINNNDIKQELFNTGAYKGRSKKGSASTMGVRKSQLAFYMFGYSQKNLKTKEEYFIPTISTSNIVRGTIEESKNVLINLFSMQYPHPYSKTDLDFEIYFGRLIISLLTEEKLNNRIYFDEFIYILNFITSINENDYYELIDVLLDYRKLSYQNKKQKFIDVPNYESIFANCLHEVKNYFSRLFSEFNVLEICGDPLHNEGHIFKFQHGNTKTFRNDGVKIKNKKGNFPGYIKLADDLIEPSKELLKKFPCWEIPISLKDPNIFSKDDWKEELYEIDFLNYYSTIFKDSERVNEIVSMVNHMTQEAKYGTKDGKSFEQSLKPVFELFRENLNVEIISGSGNTDLLCAFENSFDDGTYKINVEAKSRKSYVDLNPSRLERHISLNASKYCIVVSPRFSKGNRLDIEGKSIVALTAEVLAKYCEKECLNDKDNMASFETINQISLEHLGEDITYLVDKKINDKYGLKL</sequence>
<dbReference type="Proteomes" id="UP000232227">
    <property type="component" value="Chromosome"/>
</dbReference>
<protein>
    <submittedName>
        <fullName evidence="1">Uncharacterized protein</fullName>
    </submittedName>
</protein>
<evidence type="ECO:0000313" key="1">
    <source>
        <dbReference type="EMBL" id="ATG97432.1"/>
    </source>
</evidence>
<dbReference type="OrthoDB" id="1266499at2"/>
<accession>A0A291IRD7</accession>
<keyword evidence="2" id="KW-1185">Reference proteome</keyword>
<dbReference type="KEGG" id="mlac:CP520_01495"/>
<dbReference type="AlphaFoldDB" id="A0A291IRD7"/>
<reference evidence="1 2" key="1">
    <citation type="submission" date="2017-09" db="EMBL/GenBank/DDBJ databases">
        <title>SPAdes assembly of the Mesoplasma lactucae genome.</title>
        <authorList>
            <person name="Knight T.F."/>
            <person name="Rubinstein R."/>
            <person name="Citino T."/>
        </authorList>
    </citation>
    <scope>NUCLEOTIDE SEQUENCE [LARGE SCALE GENOMIC DNA]</scope>
    <source>
        <strain evidence="1 2">831-C4</strain>
    </source>
</reference>
<evidence type="ECO:0000313" key="2">
    <source>
        <dbReference type="Proteomes" id="UP000232227"/>
    </source>
</evidence>
<proteinExistence type="predicted"/>
<name>A0A291IRD7_9MOLU</name>
<dbReference type="EMBL" id="CP023668">
    <property type="protein sequence ID" value="ATG97432.1"/>
    <property type="molecule type" value="Genomic_DNA"/>
</dbReference>
<organism evidence="1 2">
    <name type="scientific">Mesoplasma lactucae ATCC 49193</name>
    <dbReference type="NCBI Taxonomy" id="81460"/>
    <lineage>
        <taxon>Bacteria</taxon>
        <taxon>Bacillati</taxon>
        <taxon>Mycoplasmatota</taxon>
        <taxon>Mollicutes</taxon>
        <taxon>Entomoplasmatales</taxon>
        <taxon>Entomoplasmataceae</taxon>
        <taxon>Mesoplasma</taxon>
    </lineage>
</organism>